<name>A0A327M536_9PROT</name>
<protein>
    <recommendedName>
        <fullName evidence="3">30S ribosomal protein S30</fullName>
    </recommendedName>
</protein>
<reference evidence="2" key="1">
    <citation type="submission" date="2018-06" db="EMBL/GenBank/DDBJ databases">
        <authorList>
            <person name="Khan S.A."/>
        </authorList>
    </citation>
    <scope>NUCLEOTIDE SEQUENCE [LARGE SCALE GENOMIC DNA]</scope>
    <source>
        <strain evidence="2">DB-1506</strain>
    </source>
</reference>
<proteinExistence type="predicted"/>
<organism evidence="1 2">
    <name type="scientific">Roseicella frigidaeris</name>
    <dbReference type="NCBI Taxonomy" id="2230885"/>
    <lineage>
        <taxon>Bacteria</taxon>
        <taxon>Pseudomonadati</taxon>
        <taxon>Pseudomonadota</taxon>
        <taxon>Alphaproteobacteria</taxon>
        <taxon>Acetobacterales</taxon>
        <taxon>Roseomonadaceae</taxon>
        <taxon>Roseicella</taxon>
    </lineage>
</organism>
<evidence type="ECO:0008006" key="3">
    <source>
        <dbReference type="Google" id="ProtNLM"/>
    </source>
</evidence>
<dbReference type="AlphaFoldDB" id="A0A327M536"/>
<keyword evidence="2" id="KW-1185">Reference proteome</keyword>
<gene>
    <name evidence="1" type="ORF">DOO78_18280</name>
</gene>
<accession>A0A327M536</accession>
<dbReference type="RefSeq" id="WP_111471311.1">
    <property type="nucleotide sequence ID" value="NZ_QLIX01000016.1"/>
</dbReference>
<dbReference type="InterPro" id="IPR003489">
    <property type="entry name" value="RHF/RaiA"/>
</dbReference>
<dbReference type="OrthoDB" id="7275246at2"/>
<dbReference type="Gene3D" id="3.30.160.100">
    <property type="entry name" value="Ribosome hibernation promotion factor-like"/>
    <property type="match status" value="1"/>
</dbReference>
<evidence type="ECO:0000313" key="1">
    <source>
        <dbReference type="EMBL" id="RAI57535.1"/>
    </source>
</evidence>
<evidence type="ECO:0000313" key="2">
    <source>
        <dbReference type="Proteomes" id="UP000249065"/>
    </source>
</evidence>
<dbReference type="Pfam" id="PF02482">
    <property type="entry name" value="Ribosomal_S30AE"/>
    <property type="match status" value="1"/>
</dbReference>
<dbReference type="EMBL" id="QLIX01000016">
    <property type="protein sequence ID" value="RAI57535.1"/>
    <property type="molecule type" value="Genomic_DNA"/>
</dbReference>
<dbReference type="InterPro" id="IPR036567">
    <property type="entry name" value="RHF-like"/>
</dbReference>
<sequence length="120" mass="12968">MVTRQDAGDIASRIIVSGHQVAVGEALRDHATEALDDLSRKYFGGAEDIACTFSRTGDGGFGCAIRVHSGKGLHFDGEAEHAAAPAAFNLALERVAKQLRRRKRELREDKPVNPTRDGVL</sequence>
<comment type="caution">
    <text evidence="1">The sequence shown here is derived from an EMBL/GenBank/DDBJ whole genome shotgun (WGS) entry which is preliminary data.</text>
</comment>
<dbReference type="Proteomes" id="UP000249065">
    <property type="component" value="Unassembled WGS sequence"/>
</dbReference>
<dbReference type="SUPFAM" id="SSF69754">
    <property type="entry name" value="Ribosome binding protein Y (YfiA homologue)"/>
    <property type="match status" value="1"/>
</dbReference>